<keyword evidence="4" id="KW-0472">Membrane</keyword>
<evidence type="ECO:0000256" key="1">
    <source>
        <dbReference type="ARBA" id="ARBA00023015"/>
    </source>
</evidence>
<proteinExistence type="predicted"/>
<keyword evidence="4" id="KW-0812">Transmembrane</keyword>
<evidence type="ECO:0008006" key="7">
    <source>
        <dbReference type="Google" id="ProtNLM"/>
    </source>
</evidence>
<gene>
    <name evidence="5" type="ORF">N865_11825</name>
</gene>
<evidence type="ECO:0000313" key="6">
    <source>
        <dbReference type="Proteomes" id="UP000019489"/>
    </source>
</evidence>
<organism evidence="5 6">
    <name type="scientific">Intrasporangium oryzae NRRL B-24470</name>
    <dbReference type="NCBI Taxonomy" id="1386089"/>
    <lineage>
        <taxon>Bacteria</taxon>
        <taxon>Bacillati</taxon>
        <taxon>Actinomycetota</taxon>
        <taxon>Actinomycetes</taxon>
        <taxon>Micrococcales</taxon>
        <taxon>Intrasporangiaceae</taxon>
        <taxon>Intrasporangium</taxon>
    </lineage>
</organism>
<feature type="transmembrane region" description="Helical" evidence="4">
    <location>
        <begin position="120"/>
        <end position="139"/>
    </location>
</feature>
<evidence type="ECO:0000256" key="4">
    <source>
        <dbReference type="SAM" id="Phobius"/>
    </source>
</evidence>
<dbReference type="Gene3D" id="1.10.10.1320">
    <property type="entry name" value="Anti-sigma factor, zinc-finger domain"/>
    <property type="match status" value="1"/>
</dbReference>
<sequence>MTPHLRHHVRAYVDRALPPAILHVYDRHLVCCALCRAAADQERRIVASLRADTGGVPQGLRSALMSLVAEPAAAPAEPSRSGPRIPLPPRGFRMPSTPSYAPVPTVAPSAPALHRSPMRAAVVASIAAGASVAAAWGLALSPVPGGVRQVSSG</sequence>
<dbReference type="eggNOG" id="ENOG5031JHF">
    <property type="taxonomic scope" value="Bacteria"/>
</dbReference>
<evidence type="ECO:0000256" key="3">
    <source>
        <dbReference type="SAM" id="MobiDB-lite"/>
    </source>
</evidence>
<feature type="non-terminal residue" evidence="5">
    <location>
        <position position="153"/>
    </location>
</feature>
<keyword evidence="1" id="KW-0805">Transcription regulation</keyword>
<protein>
    <recommendedName>
        <fullName evidence="7">Zinc-finger domain-containing protein</fullName>
    </recommendedName>
</protein>
<keyword evidence="2" id="KW-0804">Transcription</keyword>
<dbReference type="AlphaFoldDB" id="W9G745"/>
<feature type="region of interest" description="Disordered" evidence="3">
    <location>
        <begin position="71"/>
        <end position="99"/>
    </location>
</feature>
<evidence type="ECO:0000256" key="2">
    <source>
        <dbReference type="ARBA" id="ARBA00023163"/>
    </source>
</evidence>
<keyword evidence="6" id="KW-1185">Reference proteome</keyword>
<accession>W9G745</accession>
<reference evidence="5 6" key="1">
    <citation type="submission" date="2013-08" db="EMBL/GenBank/DDBJ databases">
        <title>Intrasporangium oryzae NRRL B-24470.</title>
        <authorList>
            <person name="Liu H."/>
            <person name="Wang G."/>
        </authorList>
    </citation>
    <scope>NUCLEOTIDE SEQUENCE [LARGE SCALE GENOMIC DNA]</scope>
    <source>
        <strain evidence="5 6">NRRL B-24470</strain>
    </source>
</reference>
<comment type="caution">
    <text evidence="5">The sequence shown here is derived from an EMBL/GenBank/DDBJ whole genome shotgun (WGS) entry which is preliminary data.</text>
</comment>
<keyword evidence="4" id="KW-1133">Transmembrane helix</keyword>
<dbReference type="EMBL" id="AWSA01000028">
    <property type="protein sequence ID" value="EWT01102.1"/>
    <property type="molecule type" value="Genomic_DNA"/>
</dbReference>
<dbReference type="RefSeq" id="WP_034806895.1">
    <property type="nucleotide sequence ID" value="NZ_AWSA01000028.1"/>
</dbReference>
<name>W9G745_9MICO</name>
<dbReference type="Proteomes" id="UP000019489">
    <property type="component" value="Unassembled WGS sequence"/>
</dbReference>
<evidence type="ECO:0000313" key="5">
    <source>
        <dbReference type="EMBL" id="EWT01102.1"/>
    </source>
</evidence>
<dbReference type="InterPro" id="IPR041916">
    <property type="entry name" value="Anti_sigma_zinc_sf"/>
</dbReference>
<dbReference type="STRING" id="1386089.N865_11825"/>